<organism evidence="2 3">
    <name type="scientific">Dorcoceras hygrometricum</name>
    <dbReference type="NCBI Taxonomy" id="472368"/>
    <lineage>
        <taxon>Eukaryota</taxon>
        <taxon>Viridiplantae</taxon>
        <taxon>Streptophyta</taxon>
        <taxon>Embryophyta</taxon>
        <taxon>Tracheophyta</taxon>
        <taxon>Spermatophyta</taxon>
        <taxon>Magnoliopsida</taxon>
        <taxon>eudicotyledons</taxon>
        <taxon>Gunneridae</taxon>
        <taxon>Pentapetalae</taxon>
        <taxon>asterids</taxon>
        <taxon>lamiids</taxon>
        <taxon>Lamiales</taxon>
        <taxon>Gesneriaceae</taxon>
        <taxon>Didymocarpoideae</taxon>
        <taxon>Trichosporeae</taxon>
        <taxon>Loxocarpinae</taxon>
        <taxon>Dorcoceras</taxon>
    </lineage>
</organism>
<evidence type="ECO:0000313" key="2">
    <source>
        <dbReference type="EMBL" id="KZV24670.1"/>
    </source>
</evidence>
<keyword evidence="3" id="KW-1185">Reference proteome</keyword>
<sequence length="106" mass="11638">MNASTPSSSAGGPASVDSTAPRRNSKRPKCNFSVPDHCVLKFHFWSHASNVCYAVGNPIFSASLRELAEKNLLVFGSCKPVNHLVFVLILLREEIPWPLRNTMAIS</sequence>
<proteinExistence type="predicted"/>
<gene>
    <name evidence="2" type="ORF">F511_36963</name>
</gene>
<dbReference type="EMBL" id="KV012550">
    <property type="protein sequence ID" value="KZV24670.1"/>
    <property type="molecule type" value="Genomic_DNA"/>
</dbReference>
<feature type="region of interest" description="Disordered" evidence="1">
    <location>
        <begin position="1"/>
        <end position="30"/>
    </location>
</feature>
<protein>
    <submittedName>
        <fullName evidence="2">Uncharacterized protein</fullName>
    </submittedName>
</protein>
<evidence type="ECO:0000313" key="3">
    <source>
        <dbReference type="Proteomes" id="UP000250235"/>
    </source>
</evidence>
<name>A0A2Z7AUW7_9LAMI</name>
<reference evidence="2 3" key="1">
    <citation type="journal article" date="2015" name="Proc. Natl. Acad. Sci. U.S.A.">
        <title>The resurrection genome of Boea hygrometrica: A blueprint for survival of dehydration.</title>
        <authorList>
            <person name="Xiao L."/>
            <person name="Yang G."/>
            <person name="Zhang L."/>
            <person name="Yang X."/>
            <person name="Zhao S."/>
            <person name="Ji Z."/>
            <person name="Zhou Q."/>
            <person name="Hu M."/>
            <person name="Wang Y."/>
            <person name="Chen M."/>
            <person name="Xu Y."/>
            <person name="Jin H."/>
            <person name="Xiao X."/>
            <person name="Hu G."/>
            <person name="Bao F."/>
            <person name="Hu Y."/>
            <person name="Wan P."/>
            <person name="Li L."/>
            <person name="Deng X."/>
            <person name="Kuang T."/>
            <person name="Xiang C."/>
            <person name="Zhu J.K."/>
            <person name="Oliver M.J."/>
            <person name="He Y."/>
        </authorList>
    </citation>
    <scope>NUCLEOTIDE SEQUENCE [LARGE SCALE GENOMIC DNA]</scope>
    <source>
        <strain evidence="3">cv. XS01</strain>
    </source>
</reference>
<evidence type="ECO:0000256" key="1">
    <source>
        <dbReference type="SAM" id="MobiDB-lite"/>
    </source>
</evidence>
<dbReference type="AlphaFoldDB" id="A0A2Z7AUW7"/>
<accession>A0A2Z7AUW7</accession>
<dbReference type="Proteomes" id="UP000250235">
    <property type="component" value="Unassembled WGS sequence"/>
</dbReference>
<feature type="compositionally biased region" description="Low complexity" evidence="1">
    <location>
        <begin position="1"/>
        <end position="15"/>
    </location>
</feature>